<dbReference type="GO" id="GO:0005789">
    <property type="term" value="C:endoplasmic reticulum membrane"/>
    <property type="evidence" value="ECO:0007669"/>
    <property type="project" value="TreeGrafter"/>
</dbReference>
<dbReference type="Proteomes" id="UP000747542">
    <property type="component" value="Unassembled WGS sequence"/>
</dbReference>
<dbReference type="InterPro" id="IPR053202">
    <property type="entry name" value="EGF_Rcpt_Signaling_Reg"/>
</dbReference>
<dbReference type="GO" id="GO:0006888">
    <property type="term" value="P:endoplasmic reticulum to Golgi vesicle-mediated transport"/>
    <property type="evidence" value="ECO:0007669"/>
    <property type="project" value="TreeGrafter"/>
</dbReference>
<evidence type="ECO:0000256" key="1">
    <source>
        <dbReference type="SAM" id="MobiDB-lite"/>
    </source>
</evidence>
<organism evidence="3 4">
    <name type="scientific">Homarus americanus</name>
    <name type="common">American lobster</name>
    <dbReference type="NCBI Taxonomy" id="6706"/>
    <lineage>
        <taxon>Eukaryota</taxon>
        <taxon>Metazoa</taxon>
        <taxon>Ecdysozoa</taxon>
        <taxon>Arthropoda</taxon>
        <taxon>Crustacea</taxon>
        <taxon>Multicrustacea</taxon>
        <taxon>Malacostraca</taxon>
        <taxon>Eumalacostraca</taxon>
        <taxon>Eucarida</taxon>
        <taxon>Decapoda</taxon>
        <taxon>Pleocyemata</taxon>
        <taxon>Astacidea</taxon>
        <taxon>Nephropoidea</taxon>
        <taxon>Nephropidae</taxon>
        <taxon>Homarus</taxon>
    </lineage>
</organism>
<comment type="caution">
    <text evidence="3">The sequence shown here is derived from an EMBL/GenBank/DDBJ whole genome shotgun (WGS) entry which is preliminary data.</text>
</comment>
<dbReference type="PANTHER" id="PTHR34009">
    <property type="entry name" value="PROTEIN STAR"/>
    <property type="match status" value="1"/>
</dbReference>
<feature type="region of interest" description="Disordered" evidence="1">
    <location>
        <begin position="1"/>
        <end position="31"/>
    </location>
</feature>
<dbReference type="PANTHER" id="PTHR34009:SF2">
    <property type="entry name" value="PROTEIN STAR"/>
    <property type="match status" value="1"/>
</dbReference>
<gene>
    <name evidence="3" type="primary">S-L14</name>
    <name evidence="3" type="ORF">Hamer_G021801</name>
</gene>
<dbReference type="Gene3D" id="3.40.50.150">
    <property type="entry name" value="Vaccinia Virus protein VP39"/>
    <property type="match status" value="1"/>
</dbReference>
<protein>
    <submittedName>
        <fullName evidence="3">Star-like 14</fullName>
    </submittedName>
</protein>
<dbReference type="InterPro" id="IPR006342">
    <property type="entry name" value="FkbM_mtfrase"/>
</dbReference>
<proteinExistence type="predicted"/>
<dbReference type="GO" id="GO:0005794">
    <property type="term" value="C:Golgi apparatus"/>
    <property type="evidence" value="ECO:0007669"/>
    <property type="project" value="TreeGrafter"/>
</dbReference>
<dbReference type="InterPro" id="IPR029063">
    <property type="entry name" value="SAM-dependent_MTases_sf"/>
</dbReference>
<feature type="domain" description="Methyltransferase FkbM" evidence="2">
    <location>
        <begin position="153"/>
        <end position="344"/>
    </location>
</feature>
<dbReference type="GO" id="GO:0005886">
    <property type="term" value="C:plasma membrane"/>
    <property type="evidence" value="ECO:0007669"/>
    <property type="project" value="TreeGrafter"/>
</dbReference>
<evidence type="ECO:0000313" key="4">
    <source>
        <dbReference type="Proteomes" id="UP000747542"/>
    </source>
</evidence>
<keyword evidence="4" id="KW-1185">Reference proteome</keyword>
<dbReference type="AlphaFoldDB" id="A0A8J5MZ61"/>
<accession>A0A8J5MZ61</accession>
<reference evidence="3" key="1">
    <citation type="journal article" date="2021" name="Sci. Adv.">
        <title>The American lobster genome reveals insights on longevity, neural, and immune adaptations.</title>
        <authorList>
            <person name="Polinski J.M."/>
            <person name="Zimin A.V."/>
            <person name="Clark K.F."/>
            <person name="Kohn A.B."/>
            <person name="Sadowski N."/>
            <person name="Timp W."/>
            <person name="Ptitsyn A."/>
            <person name="Khanna P."/>
            <person name="Romanova D.Y."/>
            <person name="Williams P."/>
            <person name="Greenwood S.J."/>
            <person name="Moroz L.L."/>
            <person name="Walt D.R."/>
            <person name="Bodnar A.G."/>
        </authorList>
    </citation>
    <scope>NUCLEOTIDE SEQUENCE</scope>
    <source>
        <strain evidence="3">GMGI-L3</strain>
    </source>
</reference>
<dbReference type="GO" id="GO:0031902">
    <property type="term" value="C:late endosome membrane"/>
    <property type="evidence" value="ECO:0007669"/>
    <property type="project" value="TreeGrafter"/>
</dbReference>
<feature type="compositionally biased region" description="Acidic residues" evidence="1">
    <location>
        <begin position="1"/>
        <end position="15"/>
    </location>
</feature>
<sequence length="416" mass="47756">MTLMEEEEEEEEEEEKIGPQKKRRKLEEDKESTFTVQVGVASHWSSSGDVAAETRATSFDLLSPQHMGEDSLAWVVKRAEGPMSADDPEAIRLLRGQYIHPPSYLPYNLKESEENKDFIYLLYKTVYPSWAFTDSILKDLFGKEQPAGFFVEAGALDGEYLSNTLWLERHRGWTGLLVEAEPDSYATLRKKHRRAWSSPACLAIKPYPHTTVITSFRRKGRSSNWKDRGAARIEEKPAMAGEGPGYKTYHTAQCFPAVTFLLALNVTRVHFFSLDVEGVEMGILHSFPFDRITVDVWAIEHIGSSNNVSVTAPKNTSVTSSGGSSEVSRFEDPEFIAFMEAQGYYLFDMFCHVIEDYVFIRRDSEVFRRLRVPRHLWRRRGICLNKTIWDEHAEVLQLKLLRDSRHWPNIVFSDIS</sequence>
<dbReference type="Pfam" id="PF05050">
    <property type="entry name" value="Methyltransf_21"/>
    <property type="match status" value="1"/>
</dbReference>
<evidence type="ECO:0000313" key="3">
    <source>
        <dbReference type="EMBL" id="KAG7168784.1"/>
    </source>
</evidence>
<evidence type="ECO:0000259" key="2">
    <source>
        <dbReference type="Pfam" id="PF05050"/>
    </source>
</evidence>
<dbReference type="GO" id="GO:0016197">
    <property type="term" value="P:endosomal transport"/>
    <property type="evidence" value="ECO:0007669"/>
    <property type="project" value="TreeGrafter"/>
</dbReference>
<name>A0A8J5MZ61_HOMAM</name>
<dbReference type="EMBL" id="JAHLQT010019050">
    <property type="protein sequence ID" value="KAG7168784.1"/>
    <property type="molecule type" value="Genomic_DNA"/>
</dbReference>